<dbReference type="EMBL" id="QWLA01000077">
    <property type="protein sequence ID" value="RIH83428.1"/>
    <property type="molecule type" value="Genomic_DNA"/>
</dbReference>
<dbReference type="AlphaFoldDB" id="A0A399EHL1"/>
<dbReference type="Proteomes" id="UP000265341">
    <property type="component" value="Unassembled WGS sequence"/>
</dbReference>
<reference evidence="1 2" key="1">
    <citation type="submission" date="2018-08" db="EMBL/GenBank/DDBJ databases">
        <title>Meiothermus roseus NBRC 110900 genome sequencing project.</title>
        <authorList>
            <person name="Da Costa M.S."/>
            <person name="Albuquerque L."/>
            <person name="Raposo P."/>
            <person name="Froufe H.J.C."/>
            <person name="Barroso C.S."/>
            <person name="Egas C."/>
        </authorList>
    </citation>
    <scope>NUCLEOTIDE SEQUENCE [LARGE SCALE GENOMIC DNA]</scope>
    <source>
        <strain evidence="1 2">NBRC 110900</strain>
    </source>
</reference>
<evidence type="ECO:0000313" key="1">
    <source>
        <dbReference type="EMBL" id="RIH83428.1"/>
    </source>
</evidence>
<accession>A0A399EHL1</accession>
<evidence type="ECO:0000313" key="2">
    <source>
        <dbReference type="Proteomes" id="UP000265341"/>
    </source>
</evidence>
<proteinExistence type="predicted"/>
<gene>
    <name evidence="1" type="ORF">Mrose_03042</name>
</gene>
<keyword evidence="2" id="KW-1185">Reference proteome</keyword>
<protein>
    <submittedName>
        <fullName evidence="1">Uncharacterized protein</fullName>
    </submittedName>
</protein>
<comment type="caution">
    <text evidence="1">The sequence shown here is derived from an EMBL/GenBank/DDBJ whole genome shotgun (WGS) entry which is preliminary data.</text>
</comment>
<organism evidence="1 2">
    <name type="scientific">Calidithermus roseus</name>
    <dbReference type="NCBI Taxonomy" id="1644118"/>
    <lineage>
        <taxon>Bacteria</taxon>
        <taxon>Thermotogati</taxon>
        <taxon>Deinococcota</taxon>
        <taxon>Deinococci</taxon>
        <taxon>Thermales</taxon>
        <taxon>Thermaceae</taxon>
        <taxon>Calidithermus</taxon>
    </lineage>
</organism>
<name>A0A399EHL1_9DEIN</name>
<sequence length="43" mass="4868">MPGLLLLRPHVPFSKIIEFLEAYILEATPEEMANAIVYIPQAK</sequence>